<sequence length="107" mass="12347">MPELNTKNIVFIISEGSFVVEDLRAVGLRCTVTESGELLNREEVMVRAQELVKYWTDDEEQSERTVTSVELDEYEEGESAMFIHYSYVDRFGDNTSTLIELVPVKEF</sequence>
<dbReference type="KEGG" id="vg:55608508"/>
<proteinExistence type="predicted"/>
<organism evidence="1 2">
    <name type="scientific">Vibrio phage YC</name>
    <dbReference type="NCBI Taxonomy" id="2267403"/>
    <lineage>
        <taxon>Viruses</taxon>
        <taxon>Duplodnaviria</taxon>
        <taxon>Heunggongvirae</taxon>
        <taxon>Uroviricota</taxon>
        <taxon>Caudoviricetes</taxon>
        <taxon>Pantevenvirales</taxon>
        <taxon>Ackermannviridae</taxon>
        <taxon>Campanilevirus</taxon>
        <taxon>Campanilevirus YC</taxon>
    </lineage>
</organism>
<evidence type="ECO:0000313" key="2">
    <source>
        <dbReference type="Proteomes" id="UP000260311"/>
    </source>
</evidence>
<dbReference type="RefSeq" id="YP_009838276.1">
    <property type="nucleotide sequence ID" value="NC_048709.1"/>
</dbReference>
<keyword evidence="2" id="KW-1185">Reference proteome</keyword>
<dbReference type="Proteomes" id="UP000260311">
    <property type="component" value="Segment"/>
</dbReference>
<evidence type="ECO:0000313" key="1">
    <source>
        <dbReference type="EMBL" id="AXC34430.1"/>
    </source>
</evidence>
<accession>A0A384ZS15</accession>
<name>A0A384ZS15_9CAUD</name>
<dbReference type="EMBL" id="MH375644">
    <property type="protein sequence ID" value="AXC34430.1"/>
    <property type="molecule type" value="Genomic_DNA"/>
</dbReference>
<dbReference type="GeneID" id="55608508"/>
<protein>
    <submittedName>
        <fullName evidence="1">Uncharacterized protein</fullName>
    </submittedName>
</protein>
<reference evidence="1 2" key="1">
    <citation type="submission" date="2018-05" db="EMBL/GenBank/DDBJ databases">
        <title>The genome of Vibrio coralliilyticus phage YC.</title>
        <authorList>
            <person name="Benler S."/>
        </authorList>
    </citation>
    <scope>NUCLEOTIDE SEQUENCE [LARGE SCALE GENOMIC DNA]</scope>
</reference>